<sequence length="1088" mass="119445">KSAGSVKSVVTVAAKGNKASIKTAKSSGKKSLEVKKAGIVKNKDASKPVIVPENSEIKMSVEVKATENGAKETISEAALEATENEPVNKETEEICVVLISDLPNKGYSIEEVYNLVKPFGGLKDILILSSHKKAFIEINRKSADSMVKFYTCFPISLDGNQLSISMAPDNMNLKDEAILQLDSPESAQSMYSFLKQNPQNIGNHVLTCTLSPKIDSSEAEAEKDPELGKKSPDLKNHPVDESEVQRAADSPSVKPSEVKEESIPSIQTETFIQQEEPCEEEPEKALCVSDFAIETFEVETQGEEVKVEIPLVASTPASIDLFTENGEQSVLNQQVYTSDFEKEEAEIINPETELTSSDSAFIEERNIKGILEDSPSEAEDFFSAITQSMIEAVAEVDKHETVSEIVPSTCVVALVPGISTGGEQSVSTKGISAKSNMDEKEENELNTKGTRMNLQIRIEKAEKNDDKMVAEKLEKIVAAMKEKPAENSVTKACPNKGVVQANKSDETSKISMLPASNASSSKSSIKAGMVSSLKAKATASKSENQKSFLKSVLRDQINAEKKLSAKELGLLKPTSARSGLAENSSKLKPTQSSVTRGGSGRISALQGKDSKLDYRDITKQSQETEAKPSVMKRDDSNNKTLTGQNTKTPKSTTGRSSKPKEEPLFPFNLDEFVTVDEVIEEVNPFQAKQNPLKGKRKEALKNTPSSELNLKKKKGKISAPRVVEGELSFVTLDEIGEEEDAAAHLAQALVTVDEVIDEEEINMEEMVKNSNSLLTLDELIDQDDCISHSEPKDVTVLSVAEEQDLLKQERLVTVDEIGEVEELPLNESADISFAALNTKGDEENTGRDSIGFISSHMPEDPSALVTVDEIQDDSSDLHLVTLDEVTEEDEDSLADFNNLKEELNFVTVDEVGEEEDGDNDLKVELTQSKHDHPTDKRGDRRKRAVDTKKTKLEALSQVGPVNENIMEEDLKTMIERHLAAKVPAKRVRIGKTPPSEKAVTAEPANDEEAFQISEVDEESELMDSEPERKRKKIEDSSLGKSVAPDVPEGEKAMTNHCRSTRHKQNTEKFMAKQRKEKEQNEAEERSSR</sequence>
<gene>
    <name evidence="2" type="ORF">E2I00_009546</name>
</gene>
<dbReference type="Proteomes" id="UP000437017">
    <property type="component" value="Unassembled WGS sequence"/>
</dbReference>
<feature type="compositionally biased region" description="Basic and acidic residues" evidence="1">
    <location>
        <begin position="608"/>
        <end position="637"/>
    </location>
</feature>
<dbReference type="InterPro" id="IPR012677">
    <property type="entry name" value="Nucleotide-bd_a/b_plait_sf"/>
</dbReference>
<feature type="compositionally biased region" description="Basic and acidic residues" evidence="1">
    <location>
        <begin position="1025"/>
        <end position="1037"/>
    </location>
</feature>
<dbReference type="AlphaFoldDB" id="A0A6A1Q555"/>
<evidence type="ECO:0008006" key="4">
    <source>
        <dbReference type="Google" id="ProtNLM"/>
    </source>
</evidence>
<feature type="compositionally biased region" description="Acidic residues" evidence="1">
    <location>
        <begin position="1004"/>
        <end position="1024"/>
    </location>
</feature>
<feature type="compositionally biased region" description="Polar residues" evidence="1">
    <location>
        <begin position="575"/>
        <end position="596"/>
    </location>
</feature>
<feature type="non-terminal residue" evidence="2">
    <location>
        <position position="1"/>
    </location>
</feature>
<dbReference type="SUPFAM" id="SSF54928">
    <property type="entry name" value="RNA-binding domain, RBD"/>
    <property type="match status" value="1"/>
</dbReference>
<dbReference type="InterPro" id="IPR035979">
    <property type="entry name" value="RBD_domain_sf"/>
</dbReference>
<feature type="region of interest" description="Disordered" evidence="1">
    <location>
        <begin position="563"/>
        <end position="665"/>
    </location>
</feature>
<evidence type="ECO:0000256" key="1">
    <source>
        <dbReference type="SAM" id="MobiDB-lite"/>
    </source>
</evidence>
<dbReference type="PANTHER" id="PTHR15592">
    <property type="entry name" value="MATRIN 3/NUCLEAR PROTEIN 220-RELATED"/>
    <property type="match status" value="1"/>
</dbReference>
<feature type="compositionally biased region" description="Basic and acidic residues" evidence="1">
    <location>
        <begin position="1064"/>
        <end position="1088"/>
    </location>
</feature>
<feature type="compositionally biased region" description="Polar residues" evidence="1">
    <location>
        <begin position="423"/>
        <end position="435"/>
    </location>
</feature>
<feature type="region of interest" description="Disordered" evidence="1">
    <location>
        <begin position="423"/>
        <end position="445"/>
    </location>
</feature>
<keyword evidence="3" id="KW-1185">Reference proteome</keyword>
<dbReference type="OrthoDB" id="10072641at2759"/>
<feature type="region of interest" description="Disordered" evidence="1">
    <location>
        <begin position="912"/>
        <end position="950"/>
    </location>
</feature>
<evidence type="ECO:0000313" key="3">
    <source>
        <dbReference type="Proteomes" id="UP000437017"/>
    </source>
</evidence>
<evidence type="ECO:0000313" key="2">
    <source>
        <dbReference type="EMBL" id="KAB0401271.1"/>
    </source>
</evidence>
<feature type="compositionally biased region" description="Basic and acidic residues" evidence="1">
    <location>
        <begin position="919"/>
        <end position="950"/>
    </location>
</feature>
<feature type="region of interest" description="Disordered" evidence="1">
    <location>
        <begin position="215"/>
        <end position="267"/>
    </location>
</feature>
<name>A0A6A1Q555_BALPH</name>
<comment type="caution">
    <text evidence="2">The sequence shown here is derived from an EMBL/GenBank/DDBJ whole genome shotgun (WGS) entry which is preliminary data.</text>
</comment>
<proteinExistence type="predicted"/>
<protein>
    <recommendedName>
        <fullName evidence="4">RRM domain-containing protein</fullName>
    </recommendedName>
</protein>
<dbReference type="Gene3D" id="3.30.70.330">
    <property type="match status" value="1"/>
</dbReference>
<dbReference type="GO" id="GO:0003676">
    <property type="term" value="F:nucleic acid binding"/>
    <property type="evidence" value="ECO:0007669"/>
    <property type="project" value="InterPro"/>
</dbReference>
<organism evidence="2 3">
    <name type="scientific">Balaenoptera physalus</name>
    <name type="common">Fin whale</name>
    <name type="synonym">Balaena physalus</name>
    <dbReference type="NCBI Taxonomy" id="9770"/>
    <lineage>
        <taxon>Eukaryota</taxon>
        <taxon>Metazoa</taxon>
        <taxon>Chordata</taxon>
        <taxon>Craniata</taxon>
        <taxon>Vertebrata</taxon>
        <taxon>Euteleostomi</taxon>
        <taxon>Mammalia</taxon>
        <taxon>Eutheria</taxon>
        <taxon>Laurasiatheria</taxon>
        <taxon>Artiodactyla</taxon>
        <taxon>Whippomorpha</taxon>
        <taxon>Cetacea</taxon>
        <taxon>Mysticeti</taxon>
        <taxon>Balaenopteridae</taxon>
        <taxon>Balaenoptera</taxon>
    </lineage>
</organism>
<feature type="compositionally biased region" description="Low complexity" evidence="1">
    <location>
        <begin position="511"/>
        <end position="542"/>
    </location>
</feature>
<feature type="compositionally biased region" description="Basic and acidic residues" evidence="1">
    <location>
        <begin position="220"/>
        <end position="246"/>
    </location>
</feature>
<feature type="region of interest" description="Disordered" evidence="1">
    <location>
        <begin position="510"/>
        <end position="548"/>
    </location>
</feature>
<dbReference type="EMBL" id="SGJD01001231">
    <property type="protein sequence ID" value="KAB0401271.1"/>
    <property type="molecule type" value="Genomic_DNA"/>
</dbReference>
<accession>A0A6A1Q555</accession>
<feature type="region of interest" description="Disordered" evidence="1">
    <location>
        <begin position="982"/>
        <end position="1088"/>
    </location>
</feature>
<reference evidence="2 3" key="1">
    <citation type="journal article" date="2019" name="PLoS ONE">
        <title>Genomic analyses reveal an absence of contemporary introgressive admixture between fin whales and blue whales, despite known hybrids.</title>
        <authorList>
            <person name="Westbury M.V."/>
            <person name="Petersen B."/>
            <person name="Lorenzen E.D."/>
        </authorList>
    </citation>
    <scope>NUCLEOTIDE SEQUENCE [LARGE SCALE GENOMIC DNA]</scope>
    <source>
        <strain evidence="2">FinWhale-01</strain>
    </source>
</reference>
<feature type="compositionally biased region" description="Polar residues" evidence="1">
    <location>
        <begin position="638"/>
        <end position="656"/>
    </location>
</feature>